<keyword evidence="2" id="KW-1185">Reference proteome</keyword>
<dbReference type="EMBL" id="JAUJSQ010000026">
    <property type="protein sequence ID" value="MDN7936449.1"/>
    <property type="molecule type" value="Genomic_DNA"/>
</dbReference>
<proteinExistence type="predicted"/>
<evidence type="ECO:0000313" key="2">
    <source>
        <dbReference type="Proteomes" id="UP001171606"/>
    </source>
</evidence>
<organism evidence="1 2">
    <name type="scientific">Burkholderia metallica</name>
    <dbReference type="NCBI Taxonomy" id="488729"/>
    <lineage>
        <taxon>Bacteria</taxon>
        <taxon>Pseudomonadati</taxon>
        <taxon>Pseudomonadota</taxon>
        <taxon>Betaproteobacteria</taxon>
        <taxon>Burkholderiales</taxon>
        <taxon>Burkholderiaceae</taxon>
        <taxon>Burkholderia</taxon>
        <taxon>Burkholderia cepacia complex</taxon>
    </lineage>
</organism>
<name>A0ABT8PMQ8_9BURK</name>
<comment type="caution">
    <text evidence="1">The sequence shown here is derived from an EMBL/GenBank/DDBJ whole genome shotgun (WGS) entry which is preliminary data.</text>
</comment>
<dbReference type="RefSeq" id="WP_217108719.1">
    <property type="nucleotide sequence ID" value="NZ_JAUJSQ010000026.1"/>
</dbReference>
<sequence length="365" mass="40878">MKDSGQKQKAIRYCVAMGIVPYLEALVRYDAEVSDVVSDITDVDVLGIRPSDANRSQRIIFDCKTLAKVSGISRALWAAGLKQFVSADDAFVILNKAAPEGHRLAAGTLGVRLFSEPLFDKFAASASKDYFADSSYLESMEAWEKVFEARKVYPRLEELVNYLTADAPLEDNPAAGFRSLLAKFKRAEGEIDPSKAVHRAIFGMMLSQALVFLSEMACAFHHVFDVDANPAQFERMLRYFIWGGKESYELRHRLNVSLKAAKGINEPPSFDLPNWEEFKELMRAYLDAPFSLGAACLPMKELAFREIATSATKQDFELSRRLKANNRIHQFSLVLINYFAGLSKLTKECCDVFAKKIPEVSVIAP</sequence>
<reference evidence="1" key="1">
    <citation type="submission" date="2023-07" db="EMBL/GenBank/DDBJ databases">
        <title>A collection of bacterial strains from the Burkholderia cepacia Research Laboratory and Repository.</title>
        <authorList>
            <person name="Lipuma J."/>
            <person name="Spilker T."/>
            <person name="Caverly L."/>
        </authorList>
    </citation>
    <scope>NUCLEOTIDE SEQUENCE</scope>
    <source>
        <strain evidence="1">AU42020</strain>
    </source>
</reference>
<gene>
    <name evidence="1" type="ORF">QZM52_34790</name>
</gene>
<dbReference type="Proteomes" id="UP001171606">
    <property type="component" value="Unassembled WGS sequence"/>
</dbReference>
<accession>A0ABT8PMQ8</accession>
<evidence type="ECO:0000313" key="1">
    <source>
        <dbReference type="EMBL" id="MDN7936449.1"/>
    </source>
</evidence>
<protein>
    <submittedName>
        <fullName evidence="1">Uncharacterized protein</fullName>
    </submittedName>
</protein>